<dbReference type="AlphaFoldDB" id="A0A423VLS6"/>
<evidence type="ECO:0000256" key="3">
    <source>
        <dbReference type="ARBA" id="ARBA00022723"/>
    </source>
</evidence>
<sequence length="416" mass="47979">MTRLYQTYWCYRNGQSLYYRKVQEMHERFGPIVRVNPNELSLRDPKDFERVYTIRSRYTKDPLFYRTMGVLKGMFGATDNETHRNLRQPWVGYFSKTSVAGFESTIQEEVNILCRKVEEELDKTGLVPIQGLLHALMIDIVSEYTLPDCMDMLAQTPYATEYASNLLNQASFIWLMMVSDWTYHVVQAILALYSRVFSSRSEFDKLMEKCTLVVEKYLGDASPCQLPENKKDSGRRPLVESIISNVSSGEVNASIAQKDVLVDELYSFNLAAAFNFGTGMSITLYHILSHNQILQRLYFELFEAFPGTDDRITHSAVAKLPYLRACLQEGNRLSYGPIGRLPRIVPKGGETFQGYHVPAGCTVGTWSYVQHHNSDIWGDDHNVFNPDRWLDPERARYMSRYLVTFGRDHRHCIGKE</sequence>
<keyword evidence="3" id="KW-0479">Metal-binding</keyword>
<dbReference type="Gene3D" id="1.10.630.10">
    <property type="entry name" value="Cytochrome P450"/>
    <property type="match status" value="1"/>
</dbReference>
<keyword evidence="6" id="KW-1185">Reference proteome</keyword>
<keyword evidence="2" id="KW-0349">Heme</keyword>
<reference evidence="5 6" key="1">
    <citation type="submission" date="2015-09" db="EMBL/GenBank/DDBJ databases">
        <title>Host preference determinants of Valsa canker pathogens revealed by comparative genomics.</title>
        <authorList>
            <person name="Yin Z."/>
            <person name="Huang L."/>
        </authorList>
    </citation>
    <scope>NUCLEOTIDE SEQUENCE [LARGE SCALE GENOMIC DNA]</scope>
    <source>
        <strain evidence="5 6">03-1</strain>
    </source>
</reference>
<dbReference type="EMBL" id="LKEA01000053">
    <property type="protein sequence ID" value="ROV91845.1"/>
    <property type="molecule type" value="Genomic_DNA"/>
</dbReference>
<dbReference type="InterPro" id="IPR050121">
    <property type="entry name" value="Cytochrome_P450_monoxygenase"/>
</dbReference>
<gene>
    <name evidence="5" type="ORF">VMCG_09205</name>
</gene>
<keyword evidence="4" id="KW-0408">Iron</keyword>
<evidence type="ECO:0000313" key="5">
    <source>
        <dbReference type="EMBL" id="ROV91845.1"/>
    </source>
</evidence>
<dbReference type="OrthoDB" id="3945418at2759"/>
<dbReference type="PANTHER" id="PTHR24305:SF166">
    <property type="entry name" value="CYTOCHROME P450 12A4, MITOCHONDRIAL-RELATED"/>
    <property type="match status" value="1"/>
</dbReference>
<accession>A0A423VLS6</accession>
<evidence type="ECO:0000256" key="4">
    <source>
        <dbReference type="ARBA" id="ARBA00023004"/>
    </source>
</evidence>
<evidence type="ECO:0000313" key="6">
    <source>
        <dbReference type="Proteomes" id="UP000283895"/>
    </source>
</evidence>
<name>A0A423VLS6_9PEZI</name>
<evidence type="ECO:0008006" key="7">
    <source>
        <dbReference type="Google" id="ProtNLM"/>
    </source>
</evidence>
<dbReference type="Pfam" id="PF00067">
    <property type="entry name" value="p450"/>
    <property type="match status" value="1"/>
</dbReference>
<dbReference type="SUPFAM" id="SSF48264">
    <property type="entry name" value="Cytochrome P450"/>
    <property type="match status" value="1"/>
</dbReference>
<dbReference type="GO" id="GO:0004497">
    <property type="term" value="F:monooxygenase activity"/>
    <property type="evidence" value="ECO:0007669"/>
    <property type="project" value="InterPro"/>
</dbReference>
<dbReference type="GO" id="GO:0020037">
    <property type="term" value="F:heme binding"/>
    <property type="evidence" value="ECO:0007669"/>
    <property type="project" value="InterPro"/>
</dbReference>
<dbReference type="GO" id="GO:0005506">
    <property type="term" value="F:iron ion binding"/>
    <property type="evidence" value="ECO:0007669"/>
    <property type="project" value="InterPro"/>
</dbReference>
<comment type="similarity">
    <text evidence="1">Belongs to the cytochrome P450 family.</text>
</comment>
<organism evidence="5 6">
    <name type="scientific">Cytospora schulzeri</name>
    <dbReference type="NCBI Taxonomy" id="448051"/>
    <lineage>
        <taxon>Eukaryota</taxon>
        <taxon>Fungi</taxon>
        <taxon>Dikarya</taxon>
        <taxon>Ascomycota</taxon>
        <taxon>Pezizomycotina</taxon>
        <taxon>Sordariomycetes</taxon>
        <taxon>Sordariomycetidae</taxon>
        <taxon>Diaporthales</taxon>
        <taxon>Cytosporaceae</taxon>
        <taxon>Cytospora</taxon>
    </lineage>
</organism>
<protein>
    <recommendedName>
        <fullName evidence="7">Cytochrome P450</fullName>
    </recommendedName>
</protein>
<dbReference type="CDD" id="cd11062">
    <property type="entry name" value="CYP58-like"/>
    <property type="match status" value="1"/>
</dbReference>
<comment type="caution">
    <text evidence="5">The sequence shown here is derived from an EMBL/GenBank/DDBJ whole genome shotgun (WGS) entry which is preliminary data.</text>
</comment>
<evidence type="ECO:0000256" key="2">
    <source>
        <dbReference type="ARBA" id="ARBA00022617"/>
    </source>
</evidence>
<dbReference type="GO" id="GO:0016705">
    <property type="term" value="F:oxidoreductase activity, acting on paired donors, with incorporation or reduction of molecular oxygen"/>
    <property type="evidence" value="ECO:0007669"/>
    <property type="project" value="InterPro"/>
</dbReference>
<proteinExistence type="inferred from homology"/>
<dbReference type="PANTHER" id="PTHR24305">
    <property type="entry name" value="CYTOCHROME P450"/>
    <property type="match status" value="1"/>
</dbReference>
<dbReference type="Proteomes" id="UP000283895">
    <property type="component" value="Unassembled WGS sequence"/>
</dbReference>
<dbReference type="InterPro" id="IPR001128">
    <property type="entry name" value="Cyt_P450"/>
</dbReference>
<dbReference type="InterPro" id="IPR036396">
    <property type="entry name" value="Cyt_P450_sf"/>
</dbReference>
<evidence type="ECO:0000256" key="1">
    <source>
        <dbReference type="ARBA" id="ARBA00010617"/>
    </source>
</evidence>
<dbReference type="STRING" id="356882.A0A423VLS6"/>